<protein>
    <submittedName>
        <fullName evidence="21">Uncharacterized protein LOC109472539</fullName>
    </submittedName>
</protein>
<keyword evidence="4" id="KW-1003">Cell membrane</keyword>
<keyword evidence="3" id="KW-0217">Developmental protein</keyword>
<dbReference type="PROSITE" id="PS01186">
    <property type="entry name" value="EGF_2"/>
    <property type="match status" value="5"/>
</dbReference>
<dbReference type="InterPro" id="IPR000152">
    <property type="entry name" value="EGF-type_Asp/Asn_hydroxyl_site"/>
</dbReference>
<evidence type="ECO:0000256" key="6">
    <source>
        <dbReference type="ARBA" id="ARBA00022536"/>
    </source>
</evidence>
<dbReference type="InterPro" id="IPR051145">
    <property type="entry name" value="GAS-SHBG-PROS"/>
</dbReference>
<dbReference type="KEGG" id="bbel:109472539"/>
<feature type="transmembrane region" description="Helical" evidence="17">
    <location>
        <begin position="208"/>
        <end position="230"/>
    </location>
</feature>
<dbReference type="GO" id="GO:0005509">
    <property type="term" value="F:calcium ion binding"/>
    <property type="evidence" value="ECO:0007669"/>
    <property type="project" value="InterPro"/>
</dbReference>
<dbReference type="SMART" id="SM00179">
    <property type="entry name" value="EGF_CA"/>
    <property type="match status" value="5"/>
</dbReference>
<evidence type="ECO:0000259" key="18">
    <source>
        <dbReference type="PROSITE" id="PS50026"/>
    </source>
</evidence>
<dbReference type="GO" id="GO:0051093">
    <property type="term" value="P:negative regulation of developmental process"/>
    <property type="evidence" value="ECO:0007669"/>
    <property type="project" value="UniProtKB-ARBA"/>
</dbReference>
<dbReference type="SUPFAM" id="SSF57196">
    <property type="entry name" value="EGF/Laminin"/>
    <property type="match status" value="2"/>
</dbReference>
<evidence type="ECO:0000256" key="2">
    <source>
        <dbReference type="ARBA" id="ARBA00004613"/>
    </source>
</evidence>
<comment type="subcellular location">
    <subcellularLocation>
        <location evidence="1">Apical cell membrane</location>
        <topology evidence="1">Single-pass type I membrane protein</topology>
    </subcellularLocation>
    <subcellularLocation>
        <location evidence="2">Secreted</location>
    </subcellularLocation>
</comment>
<feature type="domain" description="C-type lectin" evidence="19">
    <location>
        <begin position="500"/>
        <end position="630"/>
    </location>
</feature>
<dbReference type="PROSITE" id="PS50026">
    <property type="entry name" value="EGF_3"/>
    <property type="match status" value="5"/>
</dbReference>
<feature type="disulfide bond" evidence="15">
    <location>
        <begin position="309"/>
        <end position="319"/>
    </location>
</feature>
<dbReference type="FunFam" id="2.10.25.10:FF:000565">
    <property type="entry name" value="Predicted protein"/>
    <property type="match status" value="1"/>
</dbReference>
<evidence type="ECO:0000256" key="17">
    <source>
        <dbReference type="SAM" id="Phobius"/>
    </source>
</evidence>
<sequence>MATTDTTPSLEEEKPSQNTLKQKVPSVPEKGNGGDSKMQSKAATLPQPSVPNIYTSAATRGKNIKHVKEKLPSIPEKSIGGDNKNQRKAVNSGKQAYNQTIIGKEAAAGSYDIATSNYTDLQPVEAVPRYLHVGDHVVVYSGQESGDTYGYKEAEEVSKGFEGDHYYRDYEKPEDVDGYEDPEDEESFAHRAKGLVVGIWNKWKSSRVCWLALGCGLLVVALAVTSVILATHVTNGGQMALQQNGTMVLHPIQGSFSTPWQPEFYRENNPAFDFVNLTPTYLPFTNSNATVLALSTTVTSLSTTDLNECAKTPCRHGTCLNKDGGYKCTCLPGWTGQNCQKDIDECINNLCQNGRCLNKDGGYKCTCSPGWTGQNCQQDIDECNKKPCQHGRCVNKDGGYKCTCSPGWTGQNCQQDIDECNKNPCQHGRCVNKDGGYKCTCSPGWTGQNCKKDIDECNKNPCQHGRCVNQDGGYKCTCSPGWTGQNCQQALRCQTGWSKYNNHCYKLMKDKVGWYEAKSRCAKHRAVLASIKDANENNFIADLIVNAPKGALGFPLVWVGLYRQSGQLKWTDGSRVGYKNWNPGEPENTSMKEDCVNMHSKNARHFFFWRRYKGKWNDAKCNWKYPFVCEKPM</sequence>
<dbReference type="GO" id="GO:0048592">
    <property type="term" value="P:eye morphogenesis"/>
    <property type="evidence" value="ECO:0007669"/>
    <property type="project" value="UniProtKB-ARBA"/>
</dbReference>
<organism evidence="20 21">
    <name type="scientific">Branchiostoma belcheri</name>
    <name type="common">Amphioxus</name>
    <dbReference type="NCBI Taxonomy" id="7741"/>
    <lineage>
        <taxon>Eukaryota</taxon>
        <taxon>Metazoa</taxon>
        <taxon>Chordata</taxon>
        <taxon>Cephalochordata</taxon>
        <taxon>Leptocardii</taxon>
        <taxon>Amphioxiformes</taxon>
        <taxon>Branchiostomatidae</taxon>
        <taxon>Branchiostoma</taxon>
    </lineage>
</organism>
<reference evidence="21" key="1">
    <citation type="submission" date="2025-08" db="UniProtKB">
        <authorList>
            <consortium name="RefSeq"/>
        </authorList>
    </citation>
    <scope>IDENTIFICATION</scope>
    <source>
        <tissue evidence="21">Gonad</tissue>
    </source>
</reference>
<dbReference type="InterPro" id="IPR000742">
    <property type="entry name" value="EGF"/>
</dbReference>
<keyword evidence="12 17" id="KW-0472">Membrane</keyword>
<dbReference type="PROSITE" id="PS00010">
    <property type="entry name" value="ASX_HYDROXYL"/>
    <property type="match status" value="5"/>
</dbReference>
<dbReference type="PROSITE" id="PS50041">
    <property type="entry name" value="C_TYPE_LECTIN_2"/>
    <property type="match status" value="1"/>
</dbReference>
<dbReference type="Gene3D" id="2.10.25.10">
    <property type="entry name" value="Laminin"/>
    <property type="match status" value="5"/>
</dbReference>
<dbReference type="InterPro" id="IPR001304">
    <property type="entry name" value="C-type_lectin-like"/>
</dbReference>
<dbReference type="Proteomes" id="UP000515135">
    <property type="component" value="Unplaced"/>
</dbReference>
<evidence type="ECO:0000256" key="4">
    <source>
        <dbReference type="ARBA" id="ARBA00022475"/>
    </source>
</evidence>
<dbReference type="PANTHER" id="PTHR24040">
    <property type="entry name" value="LAMININ G-LIKE DOMAIN-CONTAINING PROTEIN"/>
    <property type="match status" value="1"/>
</dbReference>
<dbReference type="PROSITE" id="PS01187">
    <property type="entry name" value="EGF_CA"/>
    <property type="match status" value="2"/>
</dbReference>
<evidence type="ECO:0000256" key="5">
    <source>
        <dbReference type="ARBA" id="ARBA00022525"/>
    </source>
</evidence>
<keyword evidence="8 17" id="KW-0812">Transmembrane</keyword>
<dbReference type="PANTHER" id="PTHR24040:SF13">
    <property type="entry name" value="FIBROPELLIN-1"/>
    <property type="match status" value="1"/>
</dbReference>
<keyword evidence="9" id="KW-0677">Repeat</keyword>
<gene>
    <name evidence="21" type="primary">LOC109472539</name>
</gene>
<keyword evidence="6 15" id="KW-0245">EGF-like domain</keyword>
<feature type="disulfide bond" evidence="15">
    <location>
        <begin position="478"/>
        <end position="487"/>
    </location>
</feature>
<dbReference type="GO" id="GO:0005576">
    <property type="term" value="C:extracellular region"/>
    <property type="evidence" value="ECO:0007669"/>
    <property type="project" value="UniProtKB-SubCell"/>
</dbReference>
<feature type="disulfide bond" evidence="15">
    <location>
        <begin position="441"/>
        <end position="450"/>
    </location>
</feature>
<dbReference type="AlphaFoldDB" id="A0A6P4ZE17"/>
<dbReference type="Gene3D" id="3.10.100.10">
    <property type="entry name" value="Mannose-Binding Protein A, subunit A"/>
    <property type="match status" value="1"/>
</dbReference>
<evidence type="ECO:0000256" key="9">
    <source>
        <dbReference type="ARBA" id="ARBA00022737"/>
    </source>
</evidence>
<dbReference type="FunFam" id="2.10.25.10:FF:000901">
    <property type="entry name" value="Uncharacterized protein"/>
    <property type="match status" value="4"/>
</dbReference>
<accession>A0A6P4ZE17</accession>
<dbReference type="SUPFAM" id="SSF57184">
    <property type="entry name" value="Growth factor receptor domain"/>
    <property type="match status" value="1"/>
</dbReference>
<evidence type="ECO:0000256" key="13">
    <source>
        <dbReference type="ARBA" id="ARBA00023157"/>
    </source>
</evidence>
<dbReference type="GO" id="GO:0003002">
    <property type="term" value="P:regionalization"/>
    <property type="evidence" value="ECO:0007669"/>
    <property type="project" value="UniProtKB-ARBA"/>
</dbReference>
<dbReference type="Pfam" id="PF00059">
    <property type="entry name" value="Lectin_C"/>
    <property type="match status" value="1"/>
</dbReference>
<keyword evidence="13 15" id="KW-1015">Disulfide bond</keyword>
<dbReference type="SMART" id="SM00181">
    <property type="entry name" value="EGF"/>
    <property type="match status" value="5"/>
</dbReference>
<feature type="disulfide bond" evidence="15">
    <location>
        <begin position="367"/>
        <end position="376"/>
    </location>
</feature>
<dbReference type="InterPro" id="IPR018097">
    <property type="entry name" value="EGF_Ca-bd_CS"/>
</dbReference>
<keyword evidence="11 17" id="KW-1133">Transmembrane helix</keyword>
<evidence type="ECO:0000256" key="11">
    <source>
        <dbReference type="ARBA" id="ARBA00022989"/>
    </source>
</evidence>
<evidence type="ECO:0000256" key="16">
    <source>
        <dbReference type="SAM" id="MobiDB-lite"/>
    </source>
</evidence>
<feature type="domain" description="EGF-like" evidence="18">
    <location>
        <begin position="305"/>
        <end position="340"/>
    </location>
</feature>
<feature type="disulfide bond" evidence="15">
    <location>
        <begin position="420"/>
        <end position="430"/>
    </location>
</feature>
<dbReference type="InterPro" id="IPR016187">
    <property type="entry name" value="CTDL_fold"/>
</dbReference>
<feature type="disulfide bond" evidence="15">
    <location>
        <begin position="346"/>
        <end position="356"/>
    </location>
</feature>
<dbReference type="OrthoDB" id="283575at2759"/>
<feature type="disulfide bond" evidence="15">
    <location>
        <begin position="404"/>
        <end position="413"/>
    </location>
</feature>
<evidence type="ECO:0000256" key="3">
    <source>
        <dbReference type="ARBA" id="ARBA00022473"/>
    </source>
</evidence>
<dbReference type="InterPro" id="IPR001881">
    <property type="entry name" value="EGF-like_Ca-bd_dom"/>
</dbReference>
<evidence type="ECO:0000256" key="12">
    <source>
        <dbReference type="ARBA" id="ARBA00023136"/>
    </source>
</evidence>
<dbReference type="InterPro" id="IPR016186">
    <property type="entry name" value="C-type_lectin-like/link_sf"/>
</dbReference>
<feature type="disulfide bond" evidence="15">
    <location>
        <begin position="383"/>
        <end position="393"/>
    </location>
</feature>
<evidence type="ECO:0000256" key="7">
    <source>
        <dbReference type="ARBA" id="ARBA00022553"/>
    </source>
</evidence>
<keyword evidence="20" id="KW-1185">Reference proteome</keyword>
<dbReference type="GO" id="GO:0016324">
    <property type="term" value="C:apical plasma membrane"/>
    <property type="evidence" value="ECO:0007669"/>
    <property type="project" value="UniProtKB-SubCell"/>
</dbReference>
<feature type="domain" description="EGF-like" evidence="18">
    <location>
        <begin position="342"/>
        <end position="377"/>
    </location>
</feature>
<dbReference type="Pfam" id="PF25024">
    <property type="entry name" value="EGF_TEN"/>
    <property type="match status" value="1"/>
</dbReference>
<dbReference type="FunFam" id="3.10.100.10:FF:000094">
    <property type="entry name" value="Uncharacterized protein"/>
    <property type="match status" value="1"/>
</dbReference>
<feature type="domain" description="EGF-like" evidence="18">
    <location>
        <begin position="379"/>
        <end position="414"/>
    </location>
</feature>
<dbReference type="SUPFAM" id="SSF56436">
    <property type="entry name" value="C-type lectin-like"/>
    <property type="match status" value="1"/>
</dbReference>
<evidence type="ECO:0000313" key="20">
    <source>
        <dbReference type="Proteomes" id="UP000515135"/>
    </source>
</evidence>
<comment type="caution">
    <text evidence="15">Lacks conserved residue(s) required for the propagation of feature annotation.</text>
</comment>
<evidence type="ECO:0000256" key="1">
    <source>
        <dbReference type="ARBA" id="ARBA00004247"/>
    </source>
</evidence>
<dbReference type="GeneID" id="109472539"/>
<dbReference type="InterPro" id="IPR009030">
    <property type="entry name" value="Growth_fac_rcpt_cys_sf"/>
</dbReference>
<proteinExistence type="predicted"/>
<evidence type="ECO:0000256" key="8">
    <source>
        <dbReference type="ARBA" id="ARBA00022692"/>
    </source>
</evidence>
<dbReference type="GO" id="GO:0008593">
    <property type="term" value="P:regulation of Notch signaling pathway"/>
    <property type="evidence" value="ECO:0007669"/>
    <property type="project" value="UniProtKB-ARBA"/>
</dbReference>
<dbReference type="GO" id="GO:0080090">
    <property type="term" value="P:regulation of primary metabolic process"/>
    <property type="evidence" value="ECO:0007669"/>
    <property type="project" value="UniProtKB-ARBA"/>
</dbReference>
<dbReference type="SMART" id="SM00034">
    <property type="entry name" value="CLECT"/>
    <property type="match status" value="1"/>
</dbReference>
<dbReference type="GO" id="GO:0048468">
    <property type="term" value="P:cell development"/>
    <property type="evidence" value="ECO:0007669"/>
    <property type="project" value="UniProtKB-ARBA"/>
</dbReference>
<dbReference type="RefSeq" id="XP_019627881.1">
    <property type="nucleotide sequence ID" value="XM_019772322.1"/>
</dbReference>
<evidence type="ECO:0000256" key="14">
    <source>
        <dbReference type="ARBA" id="ARBA00023180"/>
    </source>
</evidence>
<evidence type="ECO:0000259" key="19">
    <source>
        <dbReference type="PROSITE" id="PS50041"/>
    </source>
</evidence>
<feature type="domain" description="EGF-like" evidence="18">
    <location>
        <begin position="416"/>
        <end position="451"/>
    </location>
</feature>
<keyword evidence="10" id="KW-0221">Differentiation</keyword>
<feature type="disulfide bond" evidence="15">
    <location>
        <begin position="330"/>
        <end position="339"/>
    </location>
</feature>
<dbReference type="GO" id="GO:0051241">
    <property type="term" value="P:negative regulation of multicellular organismal process"/>
    <property type="evidence" value="ECO:0007669"/>
    <property type="project" value="UniProtKB-ARBA"/>
</dbReference>
<dbReference type="CDD" id="cd00037">
    <property type="entry name" value="CLECT"/>
    <property type="match status" value="1"/>
</dbReference>
<feature type="region of interest" description="Disordered" evidence="16">
    <location>
        <begin position="1"/>
        <end position="90"/>
    </location>
</feature>
<evidence type="ECO:0000256" key="10">
    <source>
        <dbReference type="ARBA" id="ARBA00022782"/>
    </source>
</evidence>
<evidence type="ECO:0000256" key="15">
    <source>
        <dbReference type="PROSITE-ProRule" id="PRU00076"/>
    </source>
</evidence>
<feature type="disulfide bond" evidence="15">
    <location>
        <begin position="457"/>
        <end position="467"/>
    </location>
</feature>
<feature type="domain" description="EGF-like" evidence="18">
    <location>
        <begin position="453"/>
        <end position="488"/>
    </location>
</feature>
<name>A0A6P4ZE17_BRABE</name>
<dbReference type="CDD" id="cd00054">
    <property type="entry name" value="EGF_CA"/>
    <property type="match status" value="5"/>
</dbReference>
<keyword evidence="14" id="KW-0325">Glycoprotein</keyword>
<dbReference type="PROSITE" id="PS00022">
    <property type="entry name" value="EGF_1"/>
    <property type="match status" value="5"/>
</dbReference>
<evidence type="ECO:0000313" key="21">
    <source>
        <dbReference type="RefSeq" id="XP_019627881.1"/>
    </source>
</evidence>
<dbReference type="GO" id="GO:0030182">
    <property type="term" value="P:neuron differentiation"/>
    <property type="evidence" value="ECO:0007669"/>
    <property type="project" value="UniProtKB-ARBA"/>
</dbReference>
<keyword evidence="5" id="KW-0964">Secreted</keyword>
<dbReference type="GO" id="GO:0009967">
    <property type="term" value="P:positive regulation of signal transduction"/>
    <property type="evidence" value="ECO:0007669"/>
    <property type="project" value="UniProtKB-ARBA"/>
</dbReference>
<dbReference type="GO" id="GO:0060255">
    <property type="term" value="P:regulation of macromolecule metabolic process"/>
    <property type="evidence" value="ECO:0007669"/>
    <property type="project" value="UniProtKB-ARBA"/>
</dbReference>
<feature type="compositionally biased region" description="Polar residues" evidence="16">
    <location>
        <begin position="37"/>
        <end position="58"/>
    </location>
</feature>
<keyword evidence="7" id="KW-0597">Phosphoprotein</keyword>